<dbReference type="Pfam" id="PF22602">
    <property type="entry name" value="NXF_NTF2"/>
    <property type="match status" value="1"/>
</dbReference>
<feature type="compositionally biased region" description="Polar residues" evidence="8">
    <location>
        <begin position="99"/>
        <end position="108"/>
    </location>
</feature>
<dbReference type="InterPro" id="IPR032675">
    <property type="entry name" value="LRR_dom_sf"/>
</dbReference>
<evidence type="ECO:0000256" key="1">
    <source>
        <dbReference type="ARBA" id="ARBA00004123"/>
    </source>
</evidence>
<dbReference type="Proteomes" id="UP000311382">
    <property type="component" value="Unassembled WGS sequence"/>
</dbReference>
<keyword evidence="3" id="KW-0813">Transport</keyword>
<dbReference type="SUPFAM" id="SSF52058">
    <property type="entry name" value="L domain-like"/>
    <property type="match status" value="1"/>
</dbReference>
<dbReference type="PANTHER" id="PTHR10662">
    <property type="entry name" value="NUCLEAR RNA EXPORT FACTOR"/>
    <property type="match status" value="1"/>
</dbReference>
<dbReference type="STRING" id="5288.A0A5C5FW80"/>
<evidence type="ECO:0000313" key="12">
    <source>
        <dbReference type="Proteomes" id="UP000311382"/>
    </source>
</evidence>
<dbReference type="InterPro" id="IPR005637">
    <property type="entry name" value="TAP_C_dom"/>
</dbReference>
<dbReference type="InterPro" id="IPR030217">
    <property type="entry name" value="NXF_fam"/>
</dbReference>
<dbReference type="PROSITE" id="PS50177">
    <property type="entry name" value="NTF2_DOMAIN"/>
    <property type="match status" value="1"/>
</dbReference>
<evidence type="ECO:0000259" key="9">
    <source>
        <dbReference type="PROSITE" id="PS50177"/>
    </source>
</evidence>
<evidence type="ECO:0000256" key="3">
    <source>
        <dbReference type="ARBA" id="ARBA00022448"/>
    </source>
</evidence>
<dbReference type="EMBL" id="SOZI01000062">
    <property type="protein sequence ID" value="TNY20609.1"/>
    <property type="molecule type" value="Genomic_DNA"/>
</dbReference>
<dbReference type="SUPFAM" id="SSF46934">
    <property type="entry name" value="UBA-like"/>
    <property type="match status" value="1"/>
</dbReference>
<comment type="caution">
    <text evidence="11">The sequence shown here is derived from an EMBL/GenBank/DDBJ whole genome shotgun (WGS) entry which is preliminary data.</text>
</comment>
<evidence type="ECO:0000256" key="5">
    <source>
        <dbReference type="ARBA" id="ARBA00022737"/>
    </source>
</evidence>
<sequence length="648" mass="68737">MPSGAAAALLAKALPKASGSGTSNGAASGAGRSARSTARGKGVRGAGAAHADEDVGMSDGNEGAAARRRGRQSRSGPMGERPTRGGRNAPGVISDKPTRASSAPTSSKAGKMTDVPTQSTIDVLRLFLLSRYSQPDRMLNLESMAADPILKEHKLLAPGQPGAPNNMAGAIWKLSKELFPDVVSLSLANNGLTSLLPLSPWLLTSNLPHIENVSFANNNLKSFRDMDPFSPLVGKERKDKQPKGWPQLKELVLTGNPIVGSGGQPETYPKEMARRFATLRTLDQKPLDPSIAFTVGQERTTLGADGPGLSSRVKSEKAKASKREPVVFPVDVTKGGFFESDGARDFVGQFFLKFFDAFDNDRPSLLAAYAPLCTFSFHADTANPVRARAKKVGTKGDKRFPHQHKLDWTLYLTPEGSRNLVRVRNPEKRVATLKTTPSAVVTTIVALPKTKHPLEEADKFVWDSWTMPSLLPPPQPGAEGETVIFASVHGEFTEFPSKGVRSFDRSFILAPAPPGSPAAAAGWPCVVLSDLLTVRGYSDLSFSKPRVPRPPKAAAAPAATGVGVDPTVAAGGAPVVGAVPVAVGQERAEGISDEQQSLVLQLQAVTRLTYAFAHLCLAQNAWDPHQALAQFQALQAQGSIPAEAFLPA</sequence>
<evidence type="ECO:0008006" key="13">
    <source>
        <dbReference type="Google" id="ProtNLM"/>
    </source>
</evidence>
<accession>A0A5C5FW80</accession>
<dbReference type="AlphaFoldDB" id="A0A5C5FW80"/>
<dbReference type="InterPro" id="IPR018222">
    <property type="entry name" value="Nuclear_transport_factor_2_euk"/>
</dbReference>
<dbReference type="PROSITE" id="PS51281">
    <property type="entry name" value="TAP_C"/>
    <property type="match status" value="1"/>
</dbReference>
<evidence type="ECO:0000256" key="2">
    <source>
        <dbReference type="ARBA" id="ARBA00009285"/>
    </source>
</evidence>
<dbReference type="Pfam" id="PF03943">
    <property type="entry name" value="TAP_C"/>
    <property type="match status" value="1"/>
</dbReference>
<keyword evidence="6" id="KW-0509">mRNA transport</keyword>
<dbReference type="CDD" id="cd14342">
    <property type="entry name" value="UBA_TAP-C"/>
    <property type="match status" value="1"/>
</dbReference>
<reference evidence="11 12" key="1">
    <citation type="submission" date="2019-03" db="EMBL/GenBank/DDBJ databases">
        <title>Rhodosporidium diobovatum UCD-FST 08-225 genome sequencing, assembly, and annotation.</title>
        <authorList>
            <person name="Fakankun I.U."/>
            <person name="Fristensky B."/>
            <person name="Levin D.B."/>
        </authorList>
    </citation>
    <scope>NUCLEOTIDE SEQUENCE [LARGE SCALE GENOMIC DNA]</scope>
    <source>
        <strain evidence="11 12">UCD-FST 08-225</strain>
    </source>
</reference>
<proteinExistence type="inferred from homology"/>
<dbReference type="Gene3D" id="3.10.450.50">
    <property type="match status" value="1"/>
</dbReference>
<evidence type="ECO:0000259" key="10">
    <source>
        <dbReference type="PROSITE" id="PS51281"/>
    </source>
</evidence>
<feature type="region of interest" description="Disordered" evidence="8">
    <location>
        <begin position="14"/>
        <end position="113"/>
    </location>
</feature>
<dbReference type="InterPro" id="IPR032710">
    <property type="entry name" value="NTF2-like_dom_sf"/>
</dbReference>
<protein>
    <recommendedName>
        <fullName evidence="13">NTF2-like protein</fullName>
    </recommendedName>
</protein>
<comment type="subcellular location">
    <subcellularLocation>
        <location evidence="1">Nucleus</location>
    </subcellularLocation>
</comment>
<dbReference type="PANTHER" id="PTHR10662:SF22">
    <property type="entry name" value="NUCLEAR RNA EXPORT FACTOR 1"/>
    <property type="match status" value="1"/>
</dbReference>
<keyword evidence="4" id="KW-0433">Leucine-rich repeat</keyword>
<evidence type="ECO:0000256" key="4">
    <source>
        <dbReference type="ARBA" id="ARBA00022614"/>
    </source>
</evidence>
<keyword evidence="7" id="KW-0539">Nucleus</keyword>
<dbReference type="GO" id="GO:0005634">
    <property type="term" value="C:nucleus"/>
    <property type="evidence" value="ECO:0007669"/>
    <property type="project" value="UniProtKB-SubCell"/>
</dbReference>
<dbReference type="InterPro" id="IPR009060">
    <property type="entry name" value="UBA-like_sf"/>
</dbReference>
<keyword evidence="12" id="KW-1185">Reference proteome</keyword>
<evidence type="ECO:0000313" key="11">
    <source>
        <dbReference type="EMBL" id="TNY20609.1"/>
    </source>
</evidence>
<feature type="domain" description="NTF2" evidence="9">
    <location>
        <begin position="346"/>
        <end position="534"/>
    </location>
</feature>
<dbReference type="Gene3D" id="1.10.8.10">
    <property type="entry name" value="DNA helicase RuvA subunit, C-terminal domain"/>
    <property type="match status" value="1"/>
</dbReference>
<dbReference type="GO" id="GO:0016973">
    <property type="term" value="P:poly(A)+ mRNA export from nucleus"/>
    <property type="evidence" value="ECO:0007669"/>
    <property type="project" value="TreeGrafter"/>
</dbReference>
<dbReference type="InterPro" id="IPR002075">
    <property type="entry name" value="NTF2_dom"/>
</dbReference>
<feature type="domain" description="TAP-C" evidence="10">
    <location>
        <begin position="593"/>
        <end position="648"/>
    </location>
</feature>
<feature type="compositionally biased region" description="Low complexity" evidence="8">
    <location>
        <begin position="14"/>
        <end position="40"/>
    </location>
</feature>
<name>A0A5C5FW80_9BASI</name>
<dbReference type="Gene3D" id="3.80.10.10">
    <property type="entry name" value="Ribonuclease Inhibitor"/>
    <property type="match status" value="1"/>
</dbReference>
<keyword evidence="5" id="KW-0677">Repeat</keyword>
<dbReference type="SUPFAM" id="SSF54427">
    <property type="entry name" value="NTF2-like"/>
    <property type="match status" value="1"/>
</dbReference>
<gene>
    <name evidence="11" type="ORF">DMC30DRAFT_397203</name>
</gene>
<dbReference type="GO" id="GO:0003723">
    <property type="term" value="F:RNA binding"/>
    <property type="evidence" value="ECO:0007669"/>
    <property type="project" value="TreeGrafter"/>
</dbReference>
<comment type="similarity">
    <text evidence="2">Belongs to the NXF family.</text>
</comment>
<dbReference type="OrthoDB" id="25872at2759"/>
<evidence type="ECO:0000256" key="8">
    <source>
        <dbReference type="SAM" id="MobiDB-lite"/>
    </source>
</evidence>
<evidence type="ECO:0000256" key="6">
    <source>
        <dbReference type="ARBA" id="ARBA00022816"/>
    </source>
</evidence>
<dbReference type="SMART" id="SM00804">
    <property type="entry name" value="TAP_C"/>
    <property type="match status" value="1"/>
</dbReference>
<organism evidence="11 12">
    <name type="scientific">Rhodotorula diobovata</name>
    <dbReference type="NCBI Taxonomy" id="5288"/>
    <lineage>
        <taxon>Eukaryota</taxon>
        <taxon>Fungi</taxon>
        <taxon>Dikarya</taxon>
        <taxon>Basidiomycota</taxon>
        <taxon>Pucciniomycotina</taxon>
        <taxon>Microbotryomycetes</taxon>
        <taxon>Sporidiobolales</taxon>
        <taxon>Sporidiobolaceae</taxon>
        <taxon>Rhodotorula</taxon>
    </lineage>
</organism>
<evidence type="ECO:0000256" key="7">
    <source>
        <dbReference type="ARBA" id="ARBA00023242"/>
    </source>
</evidence>